<sequence>MIQELERQRVHQSFDEQIALDVTFDSLDITSLQKAFRNLGKTLDHTKFLSLKLIKQEQDKVYPTHGLLILLGYYEHVEIK</sequence>
<protein>
    <submittedName>
        <fullName evidence="1">Uncharacterized protein</fullName>
    </submittedName>
</protein>
<dbReference type="RefSeq" id="WP_284075104.1">
    <property type="nucleotide sequence ID" value="NZ_JAQTJH010000017.1"/>
</dbReference>
<reference evidence="1" key="2">
    <citation type="submission" date="2023-02" db="EMBL/GenBank/DDBJ databases">
        <authorList>
            <person name="Concha-Toloza M."/>
            <person name="Lopez-Cantillo M."/>
            <person name="Molina-Mora J."/>
            <person name="Collado L."/>
        </authorList>
    </citation>
    <scope>NUCLEOTIDE SEQUENCE</scope>
    <source>
        <strain evidence="1">FR1p273A</strain>
    </source>
</reference>
<organism evidence="1 2">
    <name type="scientific">Aliarcobacter butzleri</name>
    <dbReference type="NCBI Taxonomy" id="28197"/>
    <lineage>
        <taxon>Bacteria</taxon>
        <taxon>Pseudomonadati</taxon>
        <taxon>Campylobacterota</taxon>
        <taxon>Epsilonproteobacteria</taxon>
        <taxon>Campylobacterales</taxon>
        <taxon>Arcobacteraceae</taxon>
        <taxon>Aliarcobacter</taxon>
    </lineage>
</organism>
<dbReference type="Proteomes" id="UP001237843">
    <property type="component" value="Unassembled WGS sequence"/>
</dbReference>
<name>A0AAW6VS62_9BACT</name>
<proteinExistence type="predicted"/>
<accession>A0AAW6VS62</accession>
<gene>
    <name evidence="1" type="ORF">PT520_11280</name>
</gene>
<comment type="caution">
    <text evidence="1">The sequence shown here is derived from an EMBL/GenBank/DDBJ whole genome shotgun (WGS) entry which is preliminary data.</text>
</comment>
<dbReference type="EMBL" id="JAQTJH010000017">
    <property type="protein sequence ID" value="MDK2063100.1"/>
    <property type="molecule type" value="Genomic_DNA"/>
</dbReference>
<evidence type="ECO:0000313" key="1">
    <source>
        <dbReference type="EMBL" id="MDK2063100.1"/>
    </source>
</evidence>
<evidence type="ECO:0000313" key="2">
    <source>
        <dbReference type="Proteomes" id="UP001237843"/>
    </source>
</evidence>
<dbReference type="AlphaFoldDB" id="A0AAW6VS62"/>
<reference evidence="1" key="1">
    <citation type="journal article" date="2023" name="Antibiotics">
        <title>Genomic Characterization of Antibiotic-Resistant Campylobacterales Isolated from Chilean Poultry Meat.</title>
        <authorList>
            <person name="Concha-Toloza M."/>
            <person name="Lopez-Cantillo M."/>
            <person name="Molina-Mora J.A."/>
            <person name="Collado L."/>
        </authorList>
    </citation>
    <scope>NUCLEOTIDE SEQUENCE</scope>
    <source>
        <strain evidence="1">FR1p273A</strain>
    </source>
</reference>